<accession>A0A4Y2RLE7</accession>
<dbReference type="AlphaFoldDB" id="A0A4Y2RLE7"/>
<dbReference type="EMBL" id="BGPR01017547">
    <property type="protein sequence ID" value="GBN76478.1"/>
    <property type="molecule type" value="Genomic_DNA"/>
</dbReference>
<protein>
    <recommendedName>
        <fullName evidence="4">Endonuclease/exonuclease/phosphatase domain-containing protein</fullName>
    </recommendedName>
</protein>
<evidence type="ECO:0008006" key="4">
    <source>
        <dbReference type="Google" id="ProtNLM"/>
    </source>
</evidence>
<organism evidence="2 3">
    <name type="scientific">Araneus ventricosus</name>
    <name type="common">Orbweaver spider</name>
    <name type="synonym">Epeira ventricosa</name>
    <dbReference type="NCBI Taxonomy" id="182803"/>
    <lineage>
        <taxon>Eukaryota</taxon>
        <taxon>Metazoa</taxon>
        <taxon>Ecdysozoa</taxon>
        <taxon>Arthropoda</taxon>
        <taxon>Chelicerata</taxon>
        <taxon>Arachnida</taxon>
        <taxon>Araneae</taxon>
        <taxon>Araneomorphae</taxon>
        <taxon>Entelegynae</taxon>
        <taxon>Araneoidea</taxon>
        <taxon>Araneidae</taxon>
        <taxon>Araneus</taxon>
    </lineage>
</organism>
<sequence>MASQSFTQFGQASPLTSTLIELSLTSSSNQKILQINLGQKSKQLRDIHENNRHFKSDFILVQEPHIHDNKIQAFHKTGTSFHQQTKKQQFSHPGKTTLQLSSTSQKMQ</sequence>
<dbReference type="Proteomes" id="UP000499080">
    <property type="component" value="Unassembled WGS sequence"/>
</dbReference>
<gene>
    <name evidence="2" type="ORF">AVEN_105053_1</name>
</gene>
<evidence type="ECO:0000313" key="3">
    <source>
        <dbReference type="Proteomes" id="UP000499080"/>
    </source>
</evidence>
<evidence type="ECO:0000256" key="1">
    <source>
        <dbReference type="SAM" id="MobiDB-lite"/>
    </source>
</evidence>
<reference evidence="2 3" key="1">
    <citation type="journal article" date="2019" name="Sci. Rep.">
        <title>Orb-weaving spider Araneus ventricosus genome elucidates the spidroin gene catalogue.</title>
        <authorList>
            <person name="Kono N."/>
            <person name="Nakamura H."/>
            <person name="Ohtoshi R."/>
            <person name="Moran D.A.P."/>
            <person name="Shinohara A."/>
            <person name="Yoshida Y."/>
            <person name="Fujiwara M."/>
            <person name="Mori M."/>
            <person name="Tomita M."/>
            <person name="Arakawa K."/>
        </authorList>
    </citation>
    <scope>NUCLEOTIDE SEQUENCE [LARGE SCALE GENOMIC DNA]</scope>
</reference>
<proteinExistence type="predicted"/>
<name>A0A4Y2RLE7_ARAVE</name>
<evidence type="ECO:0000313" key="2">
    <source>
        <dbReference type="EMBL" id="GBN76478.1"/>
    </source>
</evidence>
<keyword evidence="3" id="KW-1185">Reference proteome</keyword>
<comment type="caution">
    <text evidence="2">The sequence shown here is derived from an EMBL/GenBank/DDBJ whole genome shotgun (WGS) entry which is preliminary data.</text>
</comment>
<feature type="region of interest" description="Disordered" evidence="1">
    <location>
        <begin position="79"/>
        <end position="108"/>
    </location>
</feature>